<protein>
    <submittedName>
        <fullName evidence="1">Uncharacterized protein</fullName>
    </submittedName>
</protein>
<dbReference type="Pfam" id="PF19671">
    <property type="entry name" value="DUF6174"/>
    <property type="match status" value="1"/>
</dbReference>
<gene>
    <name evidence="1" type="ORF">BWK73_53510</name>
</gene>
<name>A0A1Y1Q723_9GAMM</name>
<accession>A0A1Y1Q723</accession>
<dbReference type="Proteomes" id="UP000192491">
    <property type="component" value="Unassembled WGS sequence"/>
</dbReference>
<sequence length="165" mass="17943">MSQQQDKAIRERFNIGGALSYQVLDSKKDGKLSAGDTLVVSGGITGGEISRQKLTAKDVKAINSGSTSSTPQQQLDANRQKWDSLGISDYSFTLQRSCFCTPESTRPINIQVRGDSVTSARYADTGELIPDDRQTNKQSIYNMNADGVFNLIEQGIKSGASRCKI</sequence>
<comment type="caution">
    <text evidence="1">The sequence shown here is derived from an EMBL/GenBank/DDBJ whole genome shotgun (WGS) entry which is preliminary data.</text>
</comment>
<dbReference type="EMBL" id="MTEJ01000782">
    <property type="protein sequence ID" value="OQW97992.1"/>
    <property type="molecule type" value="Genomic_DNA"/>
</dbReference>
<proteinExistence type="predicted"/>
<dbReference type="STRING" id="1123401.GCA_000621325_03475"/>
<organism evidence="1 2">
    <name type="scientific">Thiothrix lacustris</name>
    <dbReference type="NCBI Taxonomy" id="525917"/>
    <lineage>
        <taxon>Bacteria</taxon>
        <taxon>Pseudomonadati</taxon>
        <taxon>Pseudomonadota</taxon>
        <taxon>Gammaproteobacteria</taxon>
        <taxon>Thiotrichales</taxon>
        <taxon>Thiotrichaceae</taxon>
        <taxon>Thiothrix</taxon>
    </lineage>
</organism>
<reference evidence="1 2" key="1">
    <citation type="submission" date="2017-01" db="EMBL/GenBank/DDBJ databases">
        <title>Novel large sulfur bacteria in the metagenomes of groundwater-fed chemosynthetic microbial mats in the Lake Huron basin.</title>
        <authorList>
            <person name="Sharrar A.M."/>
            <person name="Flood B.E."/>
            <person name="Bailey J.V."/>
            <person name="Jones D.S."/>
            <person name="Biddanda B."/>
            <person name="Ruberg S.A."/>
            <person name="Marcus D.N."/>
            <person name="Dick G.J."/>
        </authorList>
    </citation>
    <scope>NUCLEOTIDE SEQUENCE [LARGE SCALE GENOMIC DNA]</scope>
    <source>
        <strain evidence="1">A8</strain>
    </source>
</reference>
<evidence type="ECO:0000313" key="2">
    <source>
        <dbReference type="Proteomes" id="UP000192491"/>
    </source>
</evidence>
<dbReference type="InterPro" id="IPR046172">
    <property type="entry name" value="DUF6174"/>
</dbReference>
<dbReference type="AlphaFoldDB" id="A0A1Y1Q723"/>
<evidence type="ECO:0000313" key="1">
    <source>
        <dbReference type="EMBL" id="OQW97992.1"/>
    </source>
</evidence>